<protein>
    <submittedName>
        <fullName evidence="2">Uncharacterized protein</fullName>
    </submittedName>
</protein>
<dbReference type="Proteomes" id="UP000250234">
    <property type="component" value="Unassembled WGS sequence"/>
</dbReference>
<reference evidence="2 3" key="1">
    <citation type="submission" date="2018-06" db="EMBL/GenBank/DDBJ databases">
        <authorList>
            <consortium name="Pathogen Informatics"/>
            <person name="Doyle S."/>
        </authorList>
    </citation>
    <scope>NUCLEOTIDE SEQUENCE [LARGE SCALE GENOMIC DNA]</scope>
    <source>
        <strain evidence="2 3">NCTC8081</strain>
    </source>
</reference>
<sequence>MINKLRKKNDDKSNIQSKPKLTFKEKRKVKKELKVKKKEEKIQKKVDKKKRKEALKNIQHKTIELLPLVAMTEKRNFECKDEYLDIFQIRSVDTNAMNNYDTTVYILSLTRILKMYVDDIKVISMNFPANTQRQQDYINKKIANCKNELHLKFLKNRKMQLEAIEKIRTNREFYIMIFGETEEELERNKRTLFNAASFIKILKLDDEKKIKILRKLNNMNTKI</sequence>
<evidence type="ECO:0000256" key="1">
    <source>
        <dbReference type="SAM" id="MobiDB-lite"/>
    </source>
</evidence>
<dbReference type="RefSeq" id="WP_111945204.1">
    <property type="nucleotide sequence ID" value="NZ_CATNYA010000056.1"/>
</dbReference>
<evidence type="ECO:0000313" key="3">
    <source>
        <dbReference type="Proteomes" id="UP000250234"/>
    </source>
</evidence>
<name>A0A2X3BZU9_CLOPF</name>
<dbReference type="AlphaFoldDB" id="A0A2X3BZU9"/>
<gene>
    <name evidence="2" type="ORF">NCTC8081_00421</name>
</gene>
<dbReference type="EMBL" id="UAWO01000002">
    <property type="protein sequence ID" value="SQC06323.1"/>
    <property type="molecule type" value="Genomic_DNA"/>
</dbReference>
<proteinExistence type="predicted"/>
<evidence type="ECO:0000313" key="2">
    <source>
        <dbReference type="EMBL" id="SQC06323.1"/>
    </source>
</evidence>
<organism evidence="2 3">
    <name type="scientific">Clostridium perfringens</name>
    <dbReference type="NCBI Taxonomy" id="1502"/>
    <lineage>
        <taxon>Bacteria</taxon>
        <taxon>Bacillati</taxon>
        <taxon>Bacillota</taxon>
        <taxon>Clostridia</taxon>
        <taxon>Eubacteriales</taxon>
        <taxon>Clostridiaceae</taxon>
        <taxon>Clostridium</taxon>
    </lineage>
</organism>
<feature type="region of interest" description="Disordered" evidence="1">
    <location>
        <begin position="1"/>
        <end position="21"/>
    </location>
</feature>
<accession>A0A2X3BZU9</accession>